<evidence type="ECO:0000313" key="8">
    <source>
        <dbReference type="Proteomes" id="UP001348817"/>
    </source>
</evidence>
<dbReference type="Gene3D" id="3.40.309.10">
    <property type="entry name" value="Aldehyde Dehydrogenase, Chain A, domain 2"/>
    <property type="match status" value="1"/>
</dbReference>
<organism evidence="7 8">
    <name type="scientific">Fulvitalea axinellae</name>
    <dbReference type="NCBI Taxonomy" id="1182444"/>
    <lineage>
        <taxon>Bacteria</taxon>
        <taxon>Pseudomonadati</taxon>
        <taxon>Bacteroidota</taxon>
        <taxon>Cytophagia</taxon>
        <taxon>Cytophagales</taxon>
        <taxon>Persicobacteraceae</taxon>
        <taxon>Fulvitalea</taxon>
    </lineage>
</organism>
<dbReference type="GO" id="GO:0004029">
    <property type="term" value="F:aldehyde dehydrogenase (NAD+) activity"/>
    <property type="evidence" value="ECO:0007669"/>
    <property type="project" value="TreeGrafter"/>
</dbReference>
<evidence type="ECO:0000256" key="2">
    <source>
        <dbReference type="ARBA" id="ARBA00023002"/>
    </source>
</evidence>
<dbReference type="SUPFAM" id="SSF53720">
    <property type="entry name" value="ALDH-like"/>
    <property type="match status" value="1"/>
</dbReference>
<dbReference type="Pfam" id="PF00171">
    <property type="entry name" value="Aldedh"/>
    <property type="match status" value="1"/>
</dbReference>
<evidence type="ECO:0000313" key="7">
    <source>
        <dbReference type="EMBL" id="BDD12969.1"/>
    </source>
</evidence>
<dbReference type="Proteomes" id="UP001348817">
    <property type="component" value="Plasmid pFA9"/>
</dbReference>
<evidence type="ECO:0000256" key="5">
    <source>
        <dbReference type="RuleBase" id="RU003345"/>
    </source>
</evidence>
<dbReference type="AlphaFoldDB" id="A0AAU9D305"/>
<keyword evidence="3" id="KW-0520">NAD</keyword>
<protein>
    <recommendedName>
        <fullName evidence="6">Aldehyde dehydrogenase domain-containing protein</fullName>
    </recommendedName>
</protein>
<dbReference type="GO" id="GO:0005737">
    <property type="term" value="C:cytoplasm"/>
    <property type="evidence" value="ECO:0007669"/>
    <property type="project" value="TreeGrafter"/>
</dbReference>
<dbReference type="KEGG" id="fax:FUAX_54010"/>
<dbReference type="InterPro" id="IPR015590">
    <property type="entry name" value="Aldehyde_DH_dom"/>
</dbReference>
<dbReference type="InterPro" id="IPR012394">
    <property type="entry name" value="Aldehyde_DH_NAD(P)"/>
</dbReference>
<gene>
    <name evidence="7" type="ORF">FUAX_54010</name>
</gene>
<keyword evidence="7" id="KW-0614">Plasmid</keyword>
<dbReference type="InterPro" id="IPR016163">
    <property type="entry name" value="Ald_DH_C"/>
</dbReference>
<feature type="domain" description="Aldehyde dehydrogenase" evidence="6">
    <location>
        <begin position="9"/>
        <end position="270"/>
    </location>
</feature>
<dbReference type="InterPro" id="IPR016161">
    <property type="entry name" value="Ald_DH/histidinol_DH"/>
</dbReference>
<dbReference type="InterPro" id="IPR029510">
    <property type="entry name" value="Ald_DH_CS_GLU"/>
</dbReference>
<dbReference type="InterPro" id="IPR016162">
    <property type="entry name" value="Ald_DH_N"/>
</dbReference>
<evidence type="ECO:0000256" key="3">
    <source>
        <dbReference type="ARBA" id="ARBA00023027"/>
    </source>
</evidence>
<name>A0AAU9D305_9BACT</name>
<evidence type="ECO:0000256" key="1">
    <source>
        <dbReference type="ARBA" id="ARBA00009986"/>
    </source>
</evidence>
<geneLocation type="plasmid" evidence="7 8">
    <name>pFA9</name>
</geneLocation>
<dbReference type="PANTHER" id="PTHR43570:SF20">
    <property type="entry name" value="ALDEHYDE DEHYDROGENASE ALDX-RELATED"/>
    <property type="match status" value="1"/>
</dbReference>
<proteinExistence type="inferred from homology"/>
<dbReference type="EMBL" id="AP025323">
    <property type="protein sequence ID" value="BDD12969.1"/>
    <property type="molecule type" value="Genomic_DNA"/>
</dbReference>
<evidence type="ECO:0000256" key="4">
    <source>
        <dbReference type="PROSITE-ProRule" id="PRU10007"/>
    </source>
</evidence>
<evidence type="ECO:0000259" key="6">
    <source>
        <dbReference type="Pfam" id="PF00171"/>
    </source>
</evidence>
<keyword evidence="8" id="KW-1185">Reference proteome</keyword>
<dbReference type="PANTHER" id="PTHR43570">
    <property type="entry name" value="ALDEHYDE DEHYDROGENASE"/>
    <property type="match status" value="1"/>
</dbReference>
<dbReference type="GO" id="GO:0006081">
    <property type="term" value="P:aldehyde metabolic process"/>
    <property type="evidence" value="ECO:0007669"/>
    <property type="project" value="InterPro"/>
</dbReference>
<dbReference type="Gene3D" id="3.40.605.10">
    <property type="entry name" value="Aldehyde Dehydrogenase, Chain A, domain 1"/>
    <property type="match status" value="1"/>
</dbReference>
<accession>A0AAU9D305</accession>
<comment type="similarity">
    <text evidence="1 5">Belongs to the aldehyde dehydrogenase family.</text>
</comment>
<sequence>MENQISELERVFTLQKNAYRASHMASYRERIDRIDRIERLTRNNIDKITDALQSDFGSRSRDWIFTADIFPQLSHVKKVKKNLRKWMRRERKSSGLMSVTGQRTYIVNEPLGVVGIMSPFNAPVSLAFDPAIDALVAGNRAMIKISESTPRTAELIKRLVAEYFPEEELAVITGGVEVSKAFTSQPWDLLFFTGGSEVGKHILAATAKNLTPTILELGGKSPCVILDDADVKSAAAKIGLIRMTNAGQVCISGDYVLLPEDKLETFIAEAQS</sequence>
<feature type="active site" evidence="4">
    <location>
        <position position="216"/>
    </location>
</feature>
<dbReference type="PROSITE" id="PS00687">
    <property type="entry name" value="ALDEHYDE_DEHYDR_GLU"/>
    <property type="match status" value="1"/>
</dbReference>
<keyword evidence="2 5" id="KW-0560">Oxidoreductase</keyword>
<reference evidence="7 8" key="1">
    <citation type="submission" date="2021-12" db="EMBL/GenBank/DDBJ databases">
        <title>Genome sequencing of bacteria with rrn-lacking chromosome and rrn-plasmid.</title>
        <authorList>
            <person name="Anda M."/>
            <person name="Iwasaki W."/>
        </authorList>
    </citation>
    <scope>NUCLEOTIDE SEQUENCE [LARGE SCALE GENOMIC DNA]</scope>
    <source>
        <strain evidence="7 8">DSM 100852</strain>
        <plasmid evidence="7 8">pFA9</plasmid>
    </source>
</reference>